<dbReference type="EMBL" id="JBHRSE010000086">
    <property type="protein sequence ID" value="MFC3024692.1"/>
    <property type="molecule type" value="Genomic_DNA"/>
</dbReference>
<accession>A0ABV7C9E5</accession>
<feature type="transmembrane region" description="Helical" evidence="1">
    <location>
        <begin position="205"/>
        <end position="225"/>
    </location>
</feature>
<keyword evidence="3" id="KW-1185">Reference proteome</keyword>
<sequence>MKGQVVSYWVGKRYGFIMGDNGIRYFLNSRHLVDVMDEKRLVKGIPVEFDPIRTPKGDYATKVSISEVFFKRQLTDFFMSKRDQPKLGRIEAKAFIETRFFEEEYDAKEHLLMLADDCNANAVLQMKHHITSFSKHKYKYEMHSYSGQLSVVTKQVPCGSPEQANLANEQLEEKKSQFLGEFDDVFSTEQSERERQLKPPHSIRWWMLFGTLVVGLGGTGVWIFVT</sequence>
<keyword evidence="1" id="KW-0812">Transmembrane</keyword>
<evidence type="ECO:0000313" key="3">
    <source>
        <dbReference type="Proteomes" id="UP001595384"/>
    </source>
</evidence>
<comment type="caution">
    <text evidence="2">The sequence shown here is derived from an EMBL/GenBank/DDBJ whole genome shotgun (WGS) entry which is preliminary data.</text>
</comment>
<protein>
    <submittedName>
        <fullName evidence="2">Cold-shock protein</fullName>
    </submittedName>
</protein>
<organism evidence="2 3">
    <name type="scientific">Vibrio zhugei</name>
    <dbReference type="NCBI Taxonomy" id="2479546"/>
    <lineage>
        <taxon>Bacteria</taxon>
        <taxon>Pseudomonadati</taxon>
        <taxon>Pseudomonadota</taxon>
        <taxon>Gammaproteobacteria</taxon>
        <taxon>Vibrionales</taxon>
        <taxon>Vibrionaceae</taxon>
        <taxon>Vibrio</taxon>
    </lineage>
</organism>
<reference evidence="3" key="1">
    <citation type="journal article" date="2019" name="Int. J. Syst. Evol. Microbiol.">
        <title>The Global Catalogue of Microorganisms (GCM) 10K type strain sequencing project: providing services to taxonomists for standard genome sequencing and annotation.</title>
        <authorList>
            <consortium name="The Broad Institute Genomics Platform"/>
            <consortium name="The Broad Institute Genome Sequencing Center for Infectious Disease"/>
            <person name="Wu L."/>
            <person name="Ma J."/>
        </authorList>
    </citation>
    <scope>NUCLEOTIDE SEQUENCE [LARGE SCALE GENOMIC DNA]</scope>
    <source>
        <strain evidence="3">KCTC 62784</strain>
    </source>
</reference>
<proteinExistence type="predicted"/>
<dbReference type="InterPro" id="IPR012340">
    <property type="entry name" value="NA-bd_OB-fold"/>
</dbReference>
<dbReference type="Gene3D" id="2.40.50.140">
    <property type="entry name" value="Nucleic acid-binding proteins"/>
    <property type="match status" value="1"/>
</dbReference>
<name>A0ABV7C9E5_9VIBR</name>
<dbReference type="SUPFAM" id="SSF50249">
    <property type="entry name" value="Nucleic acid-binding proteins"/>
    <property type="match status" value="1"/>
</dbReference>
<evidence type="ECO:0000256" key="1">
    <source>
        <dbReference type="SAM" id="Phobius"/>
    </source>
</evidence>
<evidence type="ECO:0000313" key="2">
    <source>
        <dbReference type="EMBL" id="MFC3024692.1"/>
    </source>
</evidence>
<dbReference type="Proteomes" id="UP001595384">
    <property type="component" value="Unassembled WGS sequence"/>
</dbReference>
<keyword evidence="1" id="KW-0472">Membrane</keyword>
<dbReference type="RefSeq" id="WP_123015895.1">
    <property type="nucleotide sequence ID" value="NZ_AP024911.1"/>
</dbReference>
<gene>
    <name evidence="2" type="ORF">ACFODT_12750</name>
</gene>
<keyword evidence="1" id="KW-1133">Transmembrane helix</keyword>